<evidence type="ECO:0000313" key="1">
    <source>
        <dbReference type="Proteomes" id="UP000887565"/>
    </source>
</evidence>
<dbReference type="AlphaFoldDB" id="A0A915HH65"/>
<reference evidence="2" key="1">
    <citation type="submission" date="2022-11" db="UniProtKB">
        <authorList>
            <consortium name="WormBaseParasite"/>
        </authorList>
    </citation>
    <scope>IDENTIFICATION</scope>
</reference>
<evidence type="ECO:0000313" key="2">
    <source>
        <dbReference type="WBParaSite" id="nRc.2.0.1.t00661-RA"/>
    </source>
</evidence>
<dbReference type="Proteomes" id="UP000887565">
    <property type="component" value="Unplaced"/>
</dbReference>
<name>A0A915HH65_ROMCU</name>
<keyword evidence="1" id="KW-1185">Reference proteome</keyword>
<organism evidence="1 2">
    <name type="scientific">Romanomermis culicivorax</name>
    <name type="common">Nematode worm</name>
    <dbReference type="NCBI Taxonomy" id="13658"/>
    <lineage>
        <taxon>Eukaryota</taxon>
        <taxon>Metazoa</taxon>
        <taxon>Ecdysozoa</taxon>
        <taxon>Nematoda</taxon>
        <taxon>Enoplea</taxon>
        <taxon>Dorylaimia</taxon>
        <taxon>Mermithida</taxon>
        <taxon>Mermithoidea</taxon>
        <taxon>Mermithidae</taxon>
        <taxon>Romanomermis</taxon>
    </lineage>
</organism>
<proteinExistence type="predicted"/>
<sequence>MISGCGQAIGNTLSSAGQGIEHPNACCRFAVDDRSSCRLSFRLFVLPLLSYTAPLPTITTVHYRI</sequence>
<dbReference type="WBParaSite" id="nRc.2.0.1.t00661-RA">
    <property type="protein sequence ID" value="nRc.2.0.1.t00661-RA"/>
    <property type="gene ID" value="nRc.2.0.1.g00661"/>
</dbReference>
<accession>A0A915HH65</accession>
<protein>
    <submittedName>
        <fullName evidence="2">Uncharacterized protein</fullName>
    </submittedName>
</protein>